<name>A0ABU5MST4_9BACT</name>
<evidence type="ECO:0000313" key="3">
    <source>
        <dbReference type="EMBL" id="MDZ8117198.1"/>
    </source>
</evidence>
<sequence>MRILIVKTSSLGDLFHALPAVHLLKAAMDAEIDWVVNTQYVGLAECFSDVRKVIPFPRQGLISNLGAFRAELRKETYDLVVDLQGLLKSALICRMAKRAKRAEILGPSFQREGARFFYSAVVGKKNKQRHAVEENLDVLRFLGKPDFPVEFPIRFPDVDFQCLEKKPVVVFAPCSRHAAKNWPWKRFVELGEHLDCQVILVGAPTDVETCEKIENHLPEGACTNLCGKTSLLELGGVLQRADLVVTVDSGPMHMASAAGTPCLAIFGPTDPTRVGPFGDQHRVVRVSGVRTYSKQDLDSIRMVKAIDVIQTAKGMLNDETVGL</sequence>
<dbReference type="CDD" id="cd03789">
    <property type="entry name" value="GT9_LPS_heptosyltransferase"/>
    <property type="match status" value="1"/>
</dbReference>
<reference evidence="3 4" key="1">
    <citation type="journal article" date="2024" name="Appl. Environ. Microbiol.">
        <title>Pontiella agarivorans sp. nov., a novel marine anaerobic bacterium capable of degrading macroalgal polysaccharides and fixing nitrogen.</title>
        <authorList>
            <person name="Liu N."/>
            <person name="Kivenson V."/>
            <person name="Peng X."/>
            <person name="Cui Z."/>
            <person name="Lankiewicz T.S."/>
            <person name="Gosselin K.M."/>
            <person name="English C.J."/>
            <person name="Blair E.M."/>
            <person name="O'Malley M.A."/>
            <person name="Valentine D.L."/>
        </authorList>
    </citation>
    <scope>NUCLEOTIDE SEQUENCE [LARGE SCALE GENOMIC DNA]</scope>
    <source>
        <strain evidence="3 4">NLcol2</strain>
    </source>
</reference>
<protein>
    <submittedName>
        <fullName evidence="3">Glycosyltransferase family 9 protein</fullName>
    </submittedName>
</protein>
<keyword evidence="2" id="KW-0808">Transferase</keyword>
<dbReference type="EMBL" id="JARVCO010000002">
    <property type="protein sequence ID" value="MDZ8117198.1"/>
    <property type="molecule type" value="Genomic_DNA"/>
</dbReference>
<organism evidence="3 4">
    <name type="scientific">Pontiella agarivorans</name>
    <dbReference type="NCBI Taxonomy" id="3038953"/>
    <lineage>
        <taxon>Bacteria</taxon>
        <taxon>Pseudomonadati</taxon>
        <taxon>Kiritimatiellota</taxon>
        <taxon>Kiritimatiellia</taxon>
        <taxon>Kiritimatiellales</taxon>
        <taxon>Pontiellaceae</taxon>
        <taxon>Pontiella</taxon>
    </lineage>
</organism>
<dbReference type="SUPFAM" id="SSF53756">
    <property type="entry name" value="UDP-Glycosyltransferase/glycogen phosphorylase"/>
    <property type="match status" value="1"/>
</dbReference>
<dbReference type="Gene3D" id="3.40.50.2000">
    <property type="entry name" value="Glycogen Phosphorylase B"/>
    <property type="match status" value="2"/>
</dbReference>
<proteinExistence type="predicted"/>
<evidence type="ECO:0000256" key="1">
    <source>
        <dbReference type="ARBA" id="ARBA00022676"/>
    </source>
</evidence>
<evidence type="ECO:0000313" key="4">
    <source>
        <dbReference type="Proteomes" id="UP001290861"/>
    </source>
</evidence>
<accession>A0ABU5MST4</accession>
<dbReference type="Pfam" id="PF01075">
    <property type="entry name" value="Glyco_transf_9"/>
    <property type="match status" value="1"/>
</dbReference>
<dbReference type="Proteomes" id="UP001290861">
    <property type="component" value="Unassembled WGS sequence"/>
</dbReference>
<gene>
    <name evidence="3" type="ORF">P9H32_01050</name>
</gene>
<comment type="caution">
    <text evidence="3">The sequence shown here is derived from an EMBL/GenBank/DDBJ whole genome shotgun (WGS) entry which is preliminary data.</text>
</comment>
<keyword evidence="4" id="KW-1185">Reference proteome</keyword>
<dbReference type="InterPro" id="IPR002201">
    <property type="entry name" value="Glyco_trans_9"/>
</dbReference>
<dbReference type="RefSeq" id="WP_322607509.1">
    <property type="nucleotide sequence ID" value="NZ_JARVCO010000002.1"/>
</dbReference>
<evidence type="ECO:0000256" key="2">
    <source>
        <dbReference type="ARBA" id="ARBA00022679"/>
    </source>
</evidence>
<keyword evidence="1" id="KW-0328">Glycosyltransferase</keyword>
<dbReference type="PANTHER" id="PTHR30160">
    <property type="entry name" value="TETRAACYLDISACCHARIDE 4'-KINASE-RELATED"/>
    <property type="match status" value="1"/>
</dbReference>
<dbReference type="InterPro" id="IPR051199">
    <property type="entry name" value="LPS_LOS_Heptosyltrfase"/>
</dbReference>
<dbReference type="PANTHER" id="PTHR30160:SF1">
    <property type="entry name" value="LIPOPOLYSACCHARIDE 1,2-N-ACETYLGLUCOSAMINETRANSFERASE-RELATED"/>
    <property type="match status" value="1"/>
</dbReference>